<dbReference type="InterPro" id="IPR001867">
    <property type="entry name" value="OmpR/PhoB-type_DNA-bd"/>
</dbReference>
<dbReference type="RefSeq" id="WP_349220165.1">
    <property type="nucleotide sequence ID" value="NZ_JBBMFD010000019.1"/>
</dbReference>
<evidence type="ECO:0000256" key="6">
    <source>
        <dbReference type="PROSITE-ProRule" id="PRU00169"/>
    </source>
</evidence>
<dbReference type="PANTHER" id="PTHR48111:SF54">
    <property type="entry name" value="STAGE 0 SPORULATION PROTEIN A HOMOLOG"/>
    <property type="match status" value="1"/>
</dbReference>
<dbReference type="PROSITE" id="PS51755">
    <property type="entry name" value="OMPR_PHOB"/>
    <property type="match status" value="1"/>
</dbReference>
<dbReference type="Pfam" id="PF00072">
    <property type="entry name" value="Response_reg"/>
    <property type="match status" value="1"/>
</dbReference>
<feature type="modified residue" description="4-aspartylphosphate" evidence="6">
    <location>
        <position position="54"/>
    </location>
</feature>
<dbReference type="SUPFAM" id="SSF52172">
    <property type="entry name" value="CheY-like"/>
    <property type="match status" value="1"/>
</dbReference>
<proteinExistence type="predicted"/>
<dbReference type="InterPro" id="IPR011006">
    <property type="entry name" value="CheY-like_superfamily"/>
</dbReference>
<evidence type="ECO:0000259" key="9">
    <source>
        <dbReference type="PROSITE" id="PS51755"/>
    </source>
</evidence>
<keyword evidence="2" id="KW-0805">Transcription regulation</keyword>
<dbReference type="PROSITE" id="PS50110">
    <property type="entry name" value="RESPONSE_REGULATORY"/>
    <property type="match status" value="1"/>
</dbReference>
<dbReference type="Pfam" id="PF00486">
    <property type="entry name" value="Trans_reg_C"/>
    <property type="match status" value="1"/>
</dbReference>
<sequence length="233" mass="26317">MKSILVAEDEGAIREFVVINLKRAGYTVYEAENGKKALELFDSLQGDVDIALLDIMMPEMDGLAACRELRQKSPNLGIIMLTARSQEMDRVSGLMIGADDYVTKPFSPSELVARVDALYRRVEMNGNKPKKAASEEIVSGDFVLNVRNRTLSHKGKMIELTHVEYQFMECFMTNPGKALGRTDILNKVWGEGYFGEEKIVDVNVRRLRMKIEEEPSAPKHIITVWGLGYKWQA</sequence>
<dbReference type="Gene3D" id="1.10.10.10">
    <property type="entry name" value="Winged helix-like DNA-binding domain superfamily/Winged helix DNA-binding domain"/>
    <property type="match status" value="1"/>
</dbReference>
<keyword evidence="4" id="KW-0804">Transcription</keyword>
<comment type="caution">
    <text evidence="10">The sequence shown here is derived from an EMBL/GenBank/DDBJ whole genome shotgun (WGS) entry which is preliminary data.</text>
</comment>
<dbReference type="Proteomes" id="UP001489509">
    <property type="component" value="Unassembled WGS sequence"/>
</dbReference>
<evidence type="ECO:0000259" key="8">
    <source>
        <dbReference type="PROSITE" id="PS50110"/>
    </source>
</evidence>
<reference evidence="10 11" key="1">
    <citation type="submission" date="2024-03" db="EMBL/GenBank/DDBJ databases">
        <title>Human intestinal bacterial collection.</title>
        <authorList>
            <person name="Pauvert C."/>
            <person name="Hitch T.C.A."/>
            <person name="Clavel T."/>
        </authorList>
    </citation>
    <scope>NUCLEOTIDE SEQUENCE [LARGE SCALE GENOMIC DNA]</scope>
    <source>
        <strain evidence="10 11">CLA-JM-H44</strain>
    </source>
</reference>
<comment type="function">
    <text evidence="5">May play the central regulatory role in sporulation. It may be an element of the effector pathway responsible for the activation of sporulation genes in response to nutritional stress. Spo0A may act in concert with spo0H (a sigma factor) to control the expression of some genes that are critical to the sporulation process.</text>
</comment>
<feature type="domain" description="Response regulatory" evidence="8">
    <location>
        <begin position="3"/>
        <end position="119"/>
    </location>
</feature>
<evidence type="ECO:0000256" key="2">
    <source>
        <dbReference type="ARBA" id="ARBA00023015"/>
    </source>
</evidence>
<dbReference type="CDD" id="cd17574">
    <property type="entry name" value="REC_OmpR"/>
    <property type="match status" value="1"/>
</dbReference>
<feature type="domain" description="OmpR/PhoB-type" evidence="9">
    <location>
        <begin position="134"/>
        <end position="233"/>
    </location>
</feature>
<dbReference type="EMBL" id="JBBMFD010000019">
    <property type="protein sequence ID" value="MEQ2441210.1"/>
    <property type="molecule type" value="Genomic_DNA"/>
</dbReference>
<evidence type="ECO:0000313" key="10">
    <source>
        <dbReference type="EMBL" id="MEQ2441210.1"/>
    </source>
</evidence>
<evidence type="ECO:0000256" key="3">
    <source>
        <dbReference type="ARBA" id="ARBA00023125"/>
    </source>
</evidence>
<dbReference type="InterPro" id="IPR001789">
    <property type="entry name" value="Sig_transdc_resp-reg_receiver"/>
</dbReference>
<accession>A0ABV1E3C7</accession>
<keyword evidence="11" id="KW-1185">Reference proteome</keyword>
<dbReference type="SMART" id="SM00448">
    <property type="entry name" value="REC"/>
    <property type="match status" value="1"/>
</dbReference>
<gene>
    <name evidence="10" type="ORF">WMO26_10270</name>
</gene>
<evidence type="ECO:0000256" key="1">
    <source>
        <dbReference type="ARBA" id="ARBA00018672"/>
    </source>
</evidence>
<dbReference type="CDD" id="cd00383">
    <property type="entry name" value="trans_reg_C"/>
    <property type="match status" value="1"/>
</dbReference>
<organism evidence="10 11">
    <name type="scientific">Solibaculum intestinale</name>
    <dbReference type="NCBI Taxonomy" id="3133165"/>
    <lineage>
        <taxon>Bacteria</taxon>
        <taxon>Bacillati</taxon>
        <taxon>Bacillota</taxon>
        <taxon>Clostridia</taxon>
        <taxon>Eubacteriales</taxon>
        <taxon>Oscillospiraceae</taxon>
        <taxon>Solibaculum</taxon>
    </lineage>
</organism>
<evidence type="ECO:0000256" key="5">
    <source>
        <dbReference type="ARBA" id="ARBA00024867"/>
    </source>
</evidence>
<evidence type="ECO:0000313" key="11">
    <source>
        <dbReference type="Proteomes" id="UP001489509"/>
    </source>
</evidence>
<keyword evidence="6" id="KW-0597">Phosphoprotein</keyword>
<dbReference type="InterPro" id="IPR039420">
    <property type="entry name" value="WalR-like"/>
</dbReference>
<evidence type="ECO:0000256" key="7">
    <source>
        <dbReference type="PROSITE-ProRule" id="PRU01091"/>
    </source>
</evidence>
<evidence type="ECO:0000256" key="4">
    <source>
        <dbReference type="ARBA" id="ARBA00023163"/>
    </source>
</evidence>
<dbReference type="InterPro" id="IPR036388">
    <property type="entry name" value="WH-like_DNA-bd_sf"/>
</dbReference>
<dbReference type="Gene3D" id="6.10.250.690">
    <property type="match status" value="1"/>
</dbReference>
<dbReference type="SMART" id="SM00862">
    <property type="entry name" value="Trans_reg_C"/>
    <property type="match status" value="1"/>
</dbReference>
<keyword evidence="3 7" id="KW-0238">DNA-binding</keyword>
<dbReference type="Gene3D" id="3.40.50.2300">
    <property type="match status" value="1"/>
</dbReference>
<dbReference type="PANTHER" id="PTHR48111">
    <property type="entry name" value="REGULATOR OF RPOS"/>
    <property type="match status" value="1"/>
</dbReference>
<name>A0ABV1E3C7_9FIRM</name>
<feature type="DNA-binding region" description="OmpR/PhoB-type" evidence="7">
    <location>
        <begin position="134"/>
        <end position="233"/>
    </location>
</feature>
<protein>
    <recommendedName>
        <fullName evidence="1">Stage 0 sporulation protein A homolog</fullName>
    </recommendedName>
</protein>